<name>A0A4Y3I0I5_9VIBR</name>
<feature type="compositionally biased region" description="Low complexity" evidence="8">
    <location>
        <begin position="2739"/>
        <end position="2752"/>
    </location>
</feature>
<evidence type="ECO:0000256" key="7">
    <source>
        <dbReference type="ARBA" id="ARBA00023136"/>
    </source>
</evidence>
<evidence type="ECO:0000256" key="8">
    <source>
        <dbReference type="SAM" id="MobiDB-lite"/>
    </source>
</evidence>
<dbReference type="InterPro" id="IPR040853">
    <property type="entry name" value="RapA2_cadherin-like"/>
</dbReference>
<keyword evidence="3" id="KW-0677">Repeat</keyword>
<feature type="domain" description="Cadherin" evidence="9">
    <location>
        <begin position="1350"/>
        <end position="1442"/>
    </location>
</feature>
<dbReference type="InterPro" id="IPR013783">
    <property type="entry name" value="Ig-like_fold"/>
</dbReference>
<dbReference type="GO" id="GO:0007156">
    <property type="term" value="P:homophilic cell adhesion via plasma membrane adhesion molecules"/>
    <property type="evidence" value="ECO:0007669"/>
    <property type="project" value="InterPro"/>
</dbReference>
<dbReference type="PANTHER" id="PTHR24025">
    <property type="entry name" value="DESMOGLEIN FAMILY MEMBER"/>
    <property type="match status" value="1"/>
</dbReference>
<dbReference type="PANTHER" id="PTHR24025:SF23">
    <property type="entry name" value="NEURAL-CADHERIN"/>
    <property type="match status" value="1"/>
</dbReference>
<feature type="domain" description="Cadherin" evidence="9">
    <location>
        <begin position="1815"/>
        <end position="1928"/>
    </location>
</feature>
<feature type="region of interest" description="Disordered" evidence="8">
    <location>
        <begin position="1"/>
        <end position="26"/>
    </location>
</feature>
<feature type="domain" description="Cadherin" evidence="9">
    <location>
        <begin position="1016"/>
        <end position="1121"/>
    </location>
</feature>
<feature type="domain" description="Cadherin" evidence="9">
    <location>
        <begin position="696"/>
        <end position="801"/>
    </location>
</feature>
<keyword evidence="11" id="KW-1185">Reference proteome</keyword>
<comment type="subcellular location">
    <subcellularLocation>
        <location evidence="1">Membrane</location>
    </subcellularLocation>
</comment>
<proteinExistence type="predicted"/>
<evidence type="ECO:0000256" key="1">
    <source>
        <dbReference type="ARBA" id="ARBA00004370"/>
    </source>
</evidence>
<feature type="compositionally biased region" description="Basic and acidic residues" evidence="8">
    <location>
        <begin position="1"/>
        <end position="21"/>
    </location>
</feature>
<dbReference type="SUPFAM" id="SSF49313">
    <property type="entry name" value="Cadherin-like"/>
    <property type="match status" value="8"/>
</dbReference>
<feature type="domain" description="Cadherin" evidence="9">
    <location>
        <begin position="394"/>
        <end position="483"/>
    </location>
</feature>
<evidence type="ECO:0000313" key="10">
    <source>
        <dbReference type="EMBL" id="GEA52937.1"/>
    </source>
</evidence>
<dbReference type="NCBIfam" id="NF012211">
    <property type="entry name" value="tand_rpt_95"/>
    <property type="match status" value="7"/>
</dbReference>
<dbReference type="GO" id="GO:0005509">
    <property type="term" value="F:calcium ion binding"/>
    <property type="evidence" value="ECO:0007669"/>
    <property type="project" value="InterPro"/>
</dbReference>
<evidence type="ECO:0000313" key="11">
    <source>
        <dbReference type="Proteomes" id="UP000318717"/>
    </source>
</evidence>
<evidence type="ECO:0000256" key="3">
    <source>
        <dbReference type="ARBA" id="ARBA00022737"/>
    </source>
</evidence>
<feature type="compositionally biased region" description="Basic and acidic residues" evidence="8">
    <location>
        <begin position="1690"/>
        <end position="1699"/>
    </location>
</feature>
<dbReference type="Pfam" id="PF17803">
    <property type="entry name" value="Cadherin_4"/>
    <property type="match status" value="15"/>
</dbReference>
<dbReference type="InterPro" id="IPR015919">
    <property type="entry name" value="Cadherin-like_sf"/>
</dbReference>
<dbReference type="GO" id="GO:0005911">
    <property type="term" value="C:cell-cell junction"/>
    <property type="evidence" value="ECO:0007669"/>
    <property type="project" value="TreeGrafter"/>
</dbReference>
<evidence type="ECO:0000259" key="9">
    <source>
        <dbReference type="PROSITE" id="PS50268"/>
    </source>
</evidence>
<feature type="domain" description="Cadherin" evidence="9">
    <location>
        <begin position="606"/>
        <end position="695"/>
    </location>
</feature>
<dbReference type="InterPro" id="IPR010221">
    <property type="entry name" value="VCBS_dom"/>
</dbReference>
<dbReference type="GO" id="GO:0016020">
    <property type="term" value="C:membrane"/>
    <property type="evidence" value="ECO:0007669"/>
    <property type="project" value="UniProtKB-SubCell"/>
</dbReference>
<feature type="domain" description="Cadherin" evidence="9">
    <location>
        <begin position="1128"/>
        <end position="1227"/>
    </location>
</feature>
<dbReference type="Pfam" id="PF17892">
    <property type="entry name" value="Cadherin_5"/>
    <property type="match status" value="8"/>
</dbReference>
<gene>
    <name evidence="10" type="primary">rtxA1</name>
    <name evidence="10" type="ORF">VIN01S_37410</name>
</gene>
<dbReference type="SMART" id="SM00112">
    <property type="entry name" value="CA"/>
    <property type="match status" value="17"/>
</dbReference>
<feature type="compositionally biased region" description="Polar residues" evidence="8">
    <location>
        <begin position="1701"/>
        <end position="1713"/>
    </location>
</feature>
<sequence>MANEDKNKQATEVSKKSSEQKKARKARRFVIPRVYVPRPSTVAFVLPSYHVGSTSAEEGLESEISHTEYAGNPQHEAYTPIESKGEHIVHPEPTPYIAGGEYEPIHHTENNGNHHFTHDNHYGKPVTPLVGTLANNYGQTSITPIPVIASHTGGHKDYSYLTPPVVGVPESGTVVEDTTLAVSGTLDIHSAQKGMPLTFSPDNLHGLYGEFTLNKDTGEWSYILDNSHHQNLAQGETHTEILHVTVTSAARVSVQQDITVTVRGTNDIPVITSHAQAGATKEDGTLFVDGQVTASDVDHGALLTYTPDNTQGQYGQFTLNPSTGKWTYTLDNQGHQALAQGEHHTETMLVTVTDEHGAKTTQTVTVDVEGTNDKPVITSQLQIGAVKEDDVLAVNGRVTASDVDHGAFLTYTPDNIQGQYGSFALSSSSGRWTYKLDNNAHQALALGESHTEAMLVTVTDEHGAKATQTVTITVEGTNDKPVITSQAQTGAVKEDDVLFVRGQVTATDIDHGAVLTYTPNSLQGKYGSFTLNSGAGTWTYKLDNSAHQDLALGEHHTEVMLVTVTDEHGAKVTQEVRVEVTGTNDRPVITSGAQSETIKEDDVLFVRGQVVATDVDHHAVLTYTPDNLKGQYGSFTLNKSSGTWTYTLDNQNHQDLAQGEHHTETLLVTVTDEHGAKTTQQVTVEVEGTNDSPVITSQVQTGAVKEDDVLRASGQVTASDVDRGAVLTYSPDNLHGQYGVFTLNSSSGTWTYILDNQNHQDLAQGERHIETLLVTVTDEHGAKTTQQVTVEVEGTNDSPVITSQAQTSSVKEDATLFVRGQVAASDVDNHAVLTYTPDSLQGQYGSFTLNKRSGAWTYKLDNAAHQALAEGERHTETLLVTVTDEHGAQTTQQVTVEVEGTNDKPVITSSAQAETVKEDDVLTATGQVTASDVDHGAVLTYSAPQGEMTGTYGNFTLNPSSGVWHYKLDNAAHQALALGESHTETLHVTVTDDKGATTTQNVVVTVEGTNDKPVITSTAQTGSVDEDGTLFTRGQVTASDVDNGAVLTYSPDNLQGQYGSFTLNANSGTWTYTLDNQHHQNLAQGEKRTETLLVTVTDEYGATTTQQVTVEVSGTNDRPTITSQAQAEAVKEDDVLFARGQVTATDVDKGAVLTYTPDNLQGQYGSFTLNKSSGTWTYTLDNQNHQDLAQGERHTETLLVTVTDEHGAQTTQQVTVEVEGTNDRPVITSQAQTGSVTEDHALDTGGQVIATDVDKGAVLTYTPDSLQGKYGVFTLDKTSGAWHYSLNNAASQLLGEGEHYQEHMLVTVTDEHGAKVTQKVTVDVQGTNDVPVITSNPQAEAVKEDDVLFVRGQVTATDTDQHATLQYSASNNLHGQYGTFTLNPSSGGWTYTLDNSNLKVQALALGETHTETLHVLVTDNKGGTTTQDILVTVTGTNDRPVISMHGSDTDTGKVVEAGTTATGQPISGSATATGHLTGTDVDSGDTQAWSIINPVGGHVAGDGVYGHLTVNAQGLWTYTLDNSRTVTQALANGQHVTETFTVRATDSQGLTADHQITVNVTGSNDQAHITGQDTATLTEDKALNTQDQLHASGDLSVTDVDSREDHFQAGTINGQYGSLTVDEHGHWHYEADNNQHDVQALKATDSLVDTIIVHSVDGTEHQVVITINGTNDLPVIANTGDTGKVVEAGSHPDGHRHPSAETGTPSISGTLDAQETDKSDPAHWAVTTGQGAYGSLVINARTGRWEYTLDNSKGGPADRLNENEVVKDTFEVTDTDSSGIPVKHTVVITVTGSNDVPVISGTHTGAVTEAGGTANANAGTPSIAGDLTATDYDNNDGTLSWSVDGATTGTETRVGKYGTFTIDQNGHWNYQLDNSDPDTQKLQNSQNPTEVFTVLVTDSSGKPVEQEVTVTVHGTNDDPVLAAYAPVTFHEDERKAGQNKHIQTVALPHVSDVDDIDLTYSIDDHLDTRNSHPRWIDIDSHSGQITVHTDARILQHLSVGESMTEDVLVTVHDKHGGTTQQTLHLTIEGTNDKPHLTVLKVENNPGQYSSQQGMRSSGGNAHQPQLSVDEDSQISGKIFFNDVDDHKDASHPSGDTYTFDTLVKVTDEHGHETTVSAKDAGLTLDNDGHFVFDASAQIYQHLQVGQNAKVDVLVTVTDNHGAHDQQHMHFTVNGQNDNPTVNQVAPLHVDEDGAIRFTLGKADATWGNPLLQILDVEQDKLDVFNPTVDPKYGRLVDHGMGRFEFIPAHNQNSDTFNGDVPIVFKIDDNHGGVVTERGYIHVNPVDDAPNVKNVGLPQIDEDSQAIHISEAQLLANTADIDNPNSDLHITSLQLNTQGAGQLTKDPNGGWLFTPAPNWNSHKFGHDIRFSFTVSDGYSGADIQTAEHGQTPSAHATLHVNPLPDPALIVTDTTKPEDLSVTDGSDLHAEGYLTVTDPDKDEDHFRATSSIPGTHGFASIDRSGHWHYTLNDKDPAVLALGAGEHMLDTVIFRSADGTPHTINIDITGKNEVPEVTQVDRVAAIEDGHPVIGKLHVSDKDTSDVLHFTMDTPVPGFTIDPDTGVYTFDPTATAYNHLREGIVELVKAVVTITDSSGASVKDTVEIRVTGTNDAPEATGAPLPNLYVDDSQGNLVSHPTAHFDDKMFLDRATDPDTGDKLTIGKLSATGAGHKLTDVHLHDPSVGTLKQDGNGGYDFIPAAHFTGRVEIDYTVTDGIASTPMHTSFEVARHVPPQLPPQNPSNGGNNNQGTTTTTPPPDVDKFEQDIYNIQIAEGRDNVIGTIHQVHVSGTHHNHDDVYGANHLQPNAHGDGSPAYGYLKLQPNGGWEYHLNQHNSPTDPINKLAVGETATETFTVRGPNAAPTTLVVTITGTNDDPEITHVAQHIENAQNQMISGTDIAEVDTTHVVGQVTARDIDNGDELLLAYKAGVPTDGQGQILPKEFLDGHGHLAGLTVNGHGGYTFTPDSAHFGTIPPGQTRVFRVPIEVTDGHGGTDTQEITLTVVGHNRPPEVTDTDIHLAAQKEDFVTHRVSTQELLTLAGATDPDGDTLHVTHVKITGSGGAPVSVQDNGQDEFIFTSKQDQHGDLHFTFEVTDGMPHSQVRTVSATLPVTAVNDNPVAADFRLGSVTESTTSTPKPTRVFTEQEFLDHIKDPDIATDQDVLHLTGTPTLVSGDAQYGTFKAVTGGYQFVPKDPNFHGTVHVTYEVTDSSGAKATAQAAIVVTPTNDPAVITNPHPDFVEEDRKATAHGQLGITDVDGHNEESFHANSHIGGQFGYLQLDKDGNWNYVLTRGDKPGVQQLSEGGKFVEHFQITSQDGTHYDLTVDIKGDNDNPVLQAITARNGTEGGNTVSGQLSATDIDAQGARTSDNPADILTFKTSYIHAGFTLNTDGSYTLDMKDSSFEHLAQGQQEILTIPVVVEDNHGGASHIKNLVITVTGTNDVPVLNQIAEINANEDDGVVNGQLTSSDVDSDNLQGQLTTYHLQGSSVAGFTLNPDGSYTFDPHAYNSLQDGETKDIEIPIVARDNHGDSTSQKLVIHLTGTNDAANISGSSHTTVTDGPSISATTVTQVEHLRVSDPDHDENSFAAEQNIAPDSTQAGTGLQQTAYGHLSITADGHWQYHVDDPDAIEAIPHGQTVTEMFTVESVDGTLHQVSVDIVGSNNAAVITGDVTGSVTEDSNVHAPVQGNYAYMIQARGHLVATDPDAGESGFDYKTLISVSTHPNLAPYTSALGGKLEIDPDGNWNYYIDNRKPEVQSLGAGDSMTDTVTVESKDGTQQVITITINGTNDGPTVSGTLTLSGHGTEDQGLTITKADLLANASDVDTTDVLHIENPSVPSATGTVSLDSNGNLVFNPASNFNGDVTVTYEVVDSYGAKATATATFTVDPVNDPGMFSGDTSGNVQEDVAVQGDADHTVFTTGVLSVRDPDAGEGGFATNRNVHAVHDPYGGTLSLDQSGAWTYSVPNAHIQKLGAGETDTVTYRVRSLGGDTQDITITITGTNDAPMISQALVRRTDEDTDLTFRKGYFGFHDADSADKLSEVIITSVPDASDGQLLLNGQVVRAGQSIPAGRIGHLVFHPASNFNGDAHFDYKVGDGHAESGVQTATLHVTAVNDPAHITVGSPAMVREHSSFSVAAGNLLITDADGASEELFNAQAGLQGQYGQFEIMESGQWKYVLTGQHNAAVQGLKDGETLIDTVMVTTKDGTTYPLEVTISGENDAPTVTSSVSLHTQEDTPVILSKADLLLNVHDADNTHAELDISQITAQHAVITDNQDGTWTLTPEHGYTGDIQLGYTVSDLGGLSTPATAILNVAPQVSQPAPSPAPVVSADESIQDTPVEAITLEALASNQDAHTGAQAYLNQLGVTEPQHQLGAQSQPQDLDLGLNSDNAPVLDEHGLVVADTGSADANSADNGHKHHDELHLHDDPTVDHHDWTDNHG</sequence>
<feature type="domain" description="Cadherin" evidence="9">
    <location>
        <begin position="802"/>
        <end position="907"/>
    </location>
</feature>
<keyword evidence="7" id="KW-0472">Membrane</keyword>
<organism evidence="10 11">
    <name type="scientific">Vibrio inusitatus NBRC 102082</name>
    <dbReference type="NCBI Taxonomy" id="1219070"/>
    <lineage>
        <taxon>Bacteria</taxon>
        <taxon>Pseudomonadati</taxon>
        <taxon>Pseudomonadota</taxon>
        <taxon>Gammaproteobacteria</taxon>
        <taxon>Vibrionales</taxon>
        <taxon>Vibrionaceae</taxon>
        <taxon>Vibrio</taxon>
    </lineage>
</organism>
<reference evidence="10 11" key="1">
    <citation type="submission" date="2019-06" db="EMBL/GenBank/DDBJ databases">
        <title>Whole genome shotgun sequence of Vibrio inusitatus NBRC 102082.</title>
        <authorList>
            <person name="Hosoyama A."/>
            <person name="Uohara A."/>
            <person name="Ohji S."/>
            <person name="Ichikawa N."/>
        </authorList>
    </citation>
    <scope>NUCLEOTIDE SEQUENCE [LARGE SCALE GENOMIC DNA]</scope>
    <source>
        <strain evidence="10 11">NBRC 102082</strain>
    </source>
</reference>
<dbReference type="Gene3D" id="2.60.40.10">
    <property type="entry name" value="Immunoglobulins"/>
    <property type="match status" value="23"/>
</dbReference>
<protein>
    <submittedName>
        <fullName evidence="10">RTX toxin</fullName>
    </submittedName>
</protein>
<keyword evidence="4" id="KW-0106">Calcium</keyword>
<feature type="region of interest" description="Disordered" evidence="8">
    <location>
        <begin position="4402"/>
        <end position="4437"/>
    </location>
</feature>
<keyword evidence="2" id="KW-0812">Transmembrane</keyword>
<dbReference type="InterPro" id="IPR002126">
    <property type="entry name" value="Cadherin-like_dom"/>
</dbReference>
<dbReference type="NCBIfam" id="TIGR01965">
    <property type="entry name" value="VCBS_repeat"/>
    <property type="match status" value="29"/>
</dbReference>
<feature type="domain" description="Cadherin" evidence="9">
    <location>
        <begin position="284"/>
        <end position="377"/>
    </location>
</feature>
<evidence type="ECO:0000256" key="4">
    <source>
        <dbReference type="ARBA" id="ARBA00022837"/>
    </source>
</evidence>
<dbReference type="RefSeq" id="WP_141347332.1">
    <property type="nucleotide sequence ID" value="NZ_BJLF01000031.1"/>
</dbReference>
<feature type="domain" description="Cadherin" evidence="9">
    <location>
        <begin position="908"/>
        <end position="1015"/>
    </location>
</feature>
<feature type="region of interest" description="Disordered" evidence="8">
    <location>
        <begin position="2045"/>
        <end position="2066"/>
    </location>
</feature>
<feature type="compositionally biased region" description="Basic and acidic residues" evidence="8">
    <location>
        <begin position="4411"/>
        <end position="4437"/>
    </location>
</feature>
<evidence type="ECO:0000256" key="5">
    <source>
        <dbReference type="ARBA" id="ARBA00022889"/>
    </source>
</evidence>
<keyword evidence="6" id="KW-1133">Transmembrane helix</keyword>
<evidence type="ECO:0000256" key="6">
    <source>
        <dbReference type="ARBA" id="ARBA00022989"/>
    </source>
</evidence>
<dbReference type="InterPro" id="IPR041690">
    <property type="entry name" value="Cadherin_5"/>
</dbReference>
<evidence type="ECO:0000256" key="2">
    <source>
        <dbReference type="ARBA" id="ARBA00022692"/>
    </source>
</evidence>
<feature type="compositionally biased region" description="Polar residues" evidence="8">
    <location>
        <begin position="4368"/>
        <end position="4377"/>
    </location>
</feature>
<feature type="region of interest" description="Disordered" evidence="8">
    <location>
        <begin position="4368"/>
        <end position="4387"/>
    </location>
</feature>
<feature type="region of interest" description="Disordered" evidence="8">
    <location>
        <begin position="2729"/>
        <end position="2760"/>
    </location>
</feature>
<feature type="domain" description="Cadherin" evidence="9">
    <location>
        <begin position="1228"/>
        <end position="1333"/>
    </location>
</feature>
<dbReference type="Proteomes" id="UP000318717">
    <property type="component" value="Unassembled WGS sequence"/>
</dbReference>
<dbReference type="EMBL" id="BJLF01000031">
    <property type="protein sequence ID" value="GEA52937.1"/>
    <property type="molecule type" value="Genomic_DNA"/>
</dbReference>
<accession>A0A4Y3I0I5</accession>
<feature type="region of interest" description="Disordered" evidence="8">
    <location>
        <begin position="1687"/>
        <end position="1719"/>
    </location>
</feature>
<dbReference type="InterPro" id="IPR050971">
    <property type="entry name" value="Cadherin-domain_protein"/>
</dbReference>
<dbReference type="OrthoDB" id="9813456at2"/>
<dbReference type="PROSITE" id="PS50268">
    <property type="entry name" value="CADHERIN_2"/>
    <property type="match status" value="11"/>
</dbReference>
<keyword evidence="5" id="KW-0130">Cell adhesion</keyword>
<comment type="caution">
    <text evidence="10">The sequence shown here is derived from an EMBL/GenBank/DDBJ whole genome shotgun (WGS) entry which is preliminary data.</text>
</comment>